<dbReference type="Pfam" id="PF00173">
    <property type="entry name" value="Cyt-b5"/>
    <property type="match status" value="1"/>
</dbReference>
<reference evidence="3" key="1">
    <citation type="journal article" date="2010" name="Science">
        <title>Plasticity of animal genome architecture unmasked by rapid evolution of a pelagic tunicate.</title>
        <authorList>
            <person name="Denoeud F."/>
            <person name="Henriet S."/>
            <person name="Mungpakdee S."/>
            <person name="Aury J.M."/>
            <person name="Da Silva C."/>
            <person name="Brinkmann H."/>
            <person name="Mikhaleva J."/>
            <person name="Olsen L.C."/>
            <person name="Jubin C."/>
            <person name="Canestro C."/>
            <person name="Bouquet J.M."/>
            <person name="Danks G."/>
            <person name="Poulain J."/>
            <person name="Campsteijn C."/>
            <person name="Adamski M."/>
            <person name="Cross I."/>
            <person name="Yadetie F."/>
            <person name="Muffato M."/>
            <person name="Louis A."/>
            <person name="Butcher S."/>
            <person name="Tsagkogeorga G."/>
            <person name="Konrad A."/>
            <person name="Singh S."/>
            <person name="Jensen M.F."/>
            <person name="Cong E.H."/>
            <person name="Eikeseth-Otteraa H."/>
            <person name="Noel B."/>
            <person name="Anthouard V."/>
            <person name="Porcel B.M."/>
            <person name="Kachouri-Lafond R."/>
            <person name="Nishino A."/>
            <person name="Ugolini M."/>
            <person name="Chourrout P."/>
            <person name="Nishida H."/>
            <person name="Aasland R."/>
            <person name="Huzurbazar S."/>
            <person name="Westhof E."/>
            <person name="Delsuc F."/>
            <person name="Lehrach H."/>
            <person name="Reinhardt R."/>
            <person name="Weissenbach J."/>
            <person name="Roy S.W."/>
            <person name="Artiguenave F."/>
            <person name="Postlethwait J.H."/>
            <person name="Manak J.R."/>
            <person name="Thompson E.M."/>
            <person name="Jaillon O."/>
            <person name="Du Pasquier L."/>
            <person name="Boudinot P."/>
            <person name="Liberles D.A."/>
            <person name="Volff J.N."/>
            <person name="Philippe H."/>
            <person name="Lenhard B."/>
            <person name="Roest Crollius H."/>
            <person name="Wincker P."/>
            <person name="Chourrout D."/>
        </authorList>
    </citation>
    <scope>NUCLEOTIDE SEQUENCE [LARGE SCALE GENOMIC DNA]</scope>
</reference>
<proteinExistence type="inferred from homology"/>
<comment type="similarity">
    <text evidence="1">Belongs to the cytochrome b5 family. MAPR subfamily.</text>
</comment>
<dbReference type="PANTHER" id="PTHR10281">
    <property type="entry name" value="MEMBRANE-ASSOCIATED PROGESTERONE RECEPTOR COMPONENT-RELATED"/>
    <property type="match status" value="1"/>
</dbReference>
<feature type="domain" description="Cytochrome b5 heme-binding" evidence="2">
    <location>
        <begin position="51"/>
        <end position="152"/>
    </location>
</feature>
<dbReference type="EMBL" id="FN657724">
    <property type="protein sequence ID" value="CBY42998.1"/>
    <property type="molecule type" value="Genomic_DNA"/>
</dbReference>
<dbReference type="FunCoup" id="E4XFA3">
    <property type="interactions" value="347"/>
</dbReference>
<dbReference type="EMBL" id="FN653044">
    <property type="protein sequence ID" value="CBY24291.1"/>
    <property type="molecule type" value="Genomic_DNA"/>
</dbReference>
<dbReference type="GO" id="GO:0016020">
    <property type="term" value="C:membrane"/>
    <property type="evidence" value="ECO:0007669"/>
    <property type="project" value="TreeGrafter"/>
</dbReference>
<dbReference type="InterPro" id="IPR050577">
    <property type="entry name" value="MAPR/NEUFC/NENF-like"/>
</dbReference>
<dbReference type="Gene3D" id="3.10.120.10">
    <property type="entry name" value="Cytochrome b5-like heme/steroid binding domain"/>
    <property type="match status" value="1"/>
</dbReference>
<dbReference type="SUPFAM" id="SSF55856">
    <property type="entry name" value="Cytochrome b5-like heme/steroid binding domain"/>
    <property type="match status" value="1"/>
</dbReference>
<evidence type="ECO:0000259" key="2">
    <source>
        <dbReference type="SMART" id="SM01117"/>
    </source>
</evidence>
<dbReference type="OrthoDB" id="547796at2759"/>
<dbReference type="AlphaFoldDB" id="E4XFA3"/>
<sequence length="163" mass="18599">MDKTWMQELKESPTSMFLLALSGYLVYKIGCDLLRKDEPPPKPLEPLKQDMTLEELKKYTGLNASVDNRICLGIKDEIFEVTRGKNFYGPDGPYSCFAGREASRCFATFSTDEDDIPEGRDDLSDLTSDQKSSLNDWYENISSKYPKVGKLIYTPEDEIKKTK</sequence>
<name>E4XFA3_OIKDI</name>
<organism evidence="3">
    <name type="scientific">Oikopleura dioica</name>
    <name type="common">Tunicate</name>
    <dbReference type="NCBI Taxonomy" id="34765"/>
    <lineage>
        <taxon>Eukaryota</taxon>
        <taxon>Metazoa</taxon>
        <taxon>Chordata</taxon>
        <taxon>Tunicata</taxon>
        <taxon>Appendicularia</taxon>
        <taxon>Copelata</taxon>
        <taxon>Oikopleuridae</taxon>
        <taxon>Oikopleura</taxon>
    </lineage>
</organism>
<keyword evidence="5" id="KW-1185">Reference proteome</keyword>
<accession>E4XFA3</accession>
<dbReference type="Proteomes" id="UP000001307">
    <property type="component" value="Unassembled WGS sequence"/>
</dbReference>
<dbReference type="InParanoid" id="E4XFA3"/>
<dbReference type="SMART" id="SM01117">
    <property type="entry name" value="Cyt-b5"/>
    <property type="match status" value="1"/>
</dbReference>
<dbReference type="FunFam" id="3.10.120.10:FF:000003">
    <property type="entry name" value="membrane-associated progesterone receptor component 1"/>
    <property type="match status" value="1"/>
</dbReference>
<dbReference type="Proteomes" id="UP000011014">
    <property type="component" value="Unassembled WGS sequence"/>
</dbReference>
<evidence type="ECO:0000256" key="1">
    <source>
        <dbReference type="ARBA" id="ARBA00038357"/>
    </source>
</evidence>
<evidence type="ECO:0000313" key="3">
    <source>
        <dbReference type="EMBL" id="CBY24291.1"/>
    </source>
</evidence>
<dbReference type="PANTHER" id="PTHR10281:SF106">
    <property type="entry name" value="IP06960P-RELATED"/>
    <property type="match status" value="1"/>
</dbReference>
<gene>
    <name evidence="3" type="ORF">GSOID_T00009644001</name>
    <name evidence="4" type="ORF">GSOID_T00026739001</name>
</gene>
<evidence type="ECO:0000313" key="4">
    <source>
        <dbReference type="EMBL" id="CBY42998.1"/>
    </source>
</evidence>
<dbReference type="InterPro" id="IPR036400">
    <property type="entry name" value="Cyt_B5-like_heme/steroid_sf"/>
</dbReference>
<dbReference type="InterPro" id="IPR001199">
    <property type="entry name" value="Cyt_B5-like_heme/steroid-bd"/>
</dbReference>
<evidence type="ECO:0000313" key="5">
    <source>
        <dbReference type="Proteomes" id="UP000001307"/>
    </source>
</evidence>
<dbReference type="GO" id="GO:0005783">
    <property type="term" value="C:endoplasmic reticulum"/>
    <property type="evidence" value="ECO:0007669"/>
    <property type="project" value="TreeGrafter"/>
</dbReference>
<protein>
    <recommendedName>
        <fullName evidence="2">Cytochrome b5 heme-binding domain-containing protein</fullName>
    </recommendedName>
</protein>